<dbReference type="EMBL" id="CP090893">
    <property type="protein sequence ID" value="ULU00366.1"/>
    <property type="molecule type" value="Genomic_DNA"/>
</dbReference>
<sequence>MIEGFAGEGKRDRAPNPWPSPNSNNFNRKAGKETRHTATRALRSSQSNQKTSSRNQLALPKPRSADNANATRELKKSLGLIPHQKPTPLLLEYKDSRNETKSISTATSLQSITSINSKKSCQRDKDVKTKDNNSKSSYYGAYSYGKKIPSLCDSLFTDSPSPRGLTRNGETARKPIKNSPLASINKPNCENKKIEKPAEVTQKTQLQVFEPVEVYPDIIKIETRRTIVREGGIHSEETSVIQFPKNLPSNVQVVTAQFVPSNRPE</sequence>
<feature type="compositionally biased region" description="Basic and acidic residues" evidence="1">
    <location>
        <begin position="121"/>
        <end position="133"/>
    </location>
</feature>
<gene>
    <name evidence="2" type="ORF">L3Y34_001094</name>
</gene>
<dbReference type="Proteomes" id="UP000827892">
    <property type="component" value="Chromosome III"/>
</dbReference>
<protein>
    <submittedName>
        <fullName evidence="2">Uncharacterized protein</fullName>
    </submittedName>
</protein>
<evidence type="ECO:0000313" key="3">
    <source>
        <dbReference type="Proteomes" id="UP000827892"/>
    </source>
</evidence>
<name>A0AAE9DB92_CAEBR</name>
<reference evidence="2 3" key="1">
    <citation type="submission" date="2022-05" db="EMBL/GenBank/DDBJ databases">
        <title>Chromosome-level reference genomes for two strains of Caenorhabditis briggsae: an improved platform for comparative genomics.</title>
        <authorList>
            <person name="Stevens L."/>
            <person name="Andersen E.C."/>
        </authorList>
    </citation>
    <scope>NUCLEOTIDE SEQUENCE [LARGE SCALE GENOMIC DNA]</scope>
    <source>
        <strain evidence="2">QX1410_ONT</strain>
        <tissue evidence="2">Whole-organism</tissue>
    </source>
</reference>
<feature type="region of interest" description="Disordered" evidence="1">
    <location>
        <begin position="115"/>
        <end position="135"/>
    </location>
</feature>
<dbReference type="OMA" id="CFRENIK"/>
<feature type="compositionally biased region" description="Polar residues" evidence="1">
    <location>
        <begin position="42"/>
        <end position="56"/>
    </location>
</feature>
<accession>A0AAE9DB92</accession>
<evidence type="ECO:0000256" key="1">
    <source>
        <dbReference type="SAM" id="MobiDB-lite"/>
    </source>
</evidence>
<feature type="region of interest" description="Disordered" evidence="1">
    <location>
        <begin position="1"/>
        <end position="81"/>
    </location>
</feature>
<feature type="region of interest" description="Disordered" evidence="1">
    <location>
        <begin position="159"/>
        <end position="188"/>
    </location>
</feature>
<proteinExistence type="predicted"/>
<dbReference type="AlphaFoldDB" id="A0AAE9DB92"/>
<evidence type="ECO:0000313" key="2">
    <source>
        <dbReference type="EMBL" id="ULU00366.1"/>
    </source>
</evidence>
<organism evidence="2 3">
    <name type="scientific">Caenorhabditis briggsae</name>
    <dbReference type="NCBI Taxonomy" id="6238"/>
    <lineage>
        <taxon>Eukaryota</taxon>
        <taxon>Metazoa</taxon>
        <taxon>Ecdysozoa</taxon>
        <taxon>Nematoda</taxon>
        <taxon>Chromadorea</taxon>
        <taxon>Rhabditida</taxon>
        <taxon>Rhabditina</taxon>
        <taxon>Rhabditomorpha</taxon>
        <taxon>Rhabditoidea</taxon>
        <taxon>Rhabditidae</taxon>
        <taxon>Peloderinae</taxon>
        <taxon>Caenorhabditis</taxon>
    </lineage>
</organism>